<sequence>MYLFLSSFTPGCHSCGFTFIGNHNPSEVDLYCVPLELAFDIPVRNIDSTEAGSMIQYIEDVFFKVSNPICQPLFPSQHLTNRLVRLDKGKNYVYSNRGLNPSDENSCLVHYIQGPKFIDLRVESFLQIFESKLYEITGDQLKNNVNALIDMKLEKHKNLKEESGFYWQAISVGALKFDRREADLEPRSTLANAHRRIFGNLVFFGPAQLYPPETSKAKGTLYLEQGGLDGNEEDGNAMILTPASSNSTYFPTYWQAFDSPRLN</sequence>
<accession>A0AAP0LRE1</accession>
<gene>
    <name evidence="2" type="ORF">WN944_024453</name>
</gene>
<dbReference type="GO" id="GO:0043171">
    <property type="term" value="P:peptide catabolic process"/>
    <property type="evidence" value="ECO:0007669"/>
    <property type="project" value="TreeGrafter"/>
</dbReference>
<protein>
    <submittedName>
        <fullName evidence="2">Uncharacterized protein</fullName>
    </submittedName>
</protein>
<dbReference type="GO" id="GO:0051603">
    <property type="term" value="P:proteolysis involved in protein catabolic process"/>
    <property type="evidence" value="ECO:0007669"/>
    <property type="project" value="TreeGrafter"/>
</dbReference>
<keyword evidence="1" id="KW-0479">Metal-binding</keyword>
<dbReference type="Gene3D" id="3.30.830.10">
    <property type="entry name" value="Metalloenzyme, LuxS/M16 peptidase-like"/>
    <property type="match status" value="1"/>
</dbReference>
<reference evidence="2 3" key="1">
    <citation type="submission" date="2024-05" db="EMBL/GenBank/DDBJ databases">
        <title>Haplotype-resolved chromosome-level genome assembly of Huyou (Citrus changshanensis).</title>
        <authorList>
            <person name="Miao C."/>
            <person name="Chen W."/>
            <person name="Wu Y."/>
            <person name="Wang L."/>
            <person name="Zhao S."/>
            <person name="Grierson D."/>
            <person name="Xu C."/>
            <person name="Chen K."/>
        </authorList>
    </citation>
    <scope>NUCLEOTIDE SEQUENCE [LARGE SCALE GENOMIC DNA]</scope>
    <source>
        <strain evidence="2">01-14</strain>
        <tissue evidence="2">Leaf</tissue>
    </source>
</reference>
<dbReference type="SUPFAM" id="SSF63411">
    <property type="entry name" value="LuxS/MPP-like metallohydrolase"/>
    <property type="match status" value="1"/>
</dbReference>
<dbReference type="InterPro" id="IPR050626">
    <property type="entry name" value="Peptidase_M16"/>
</dbReference>
<evidence type="ECO:0000313" key="3">
    <source>
        <dbReference type="Proteomes" id="UP001428341"/>
    </source>
</evidence>
<dbReference type="Proteomes" id="UP001428341">
    <property type="component" value="Unassembled WGS sequence"/>
</dbReference>
<dbReference type="PANTHER" id="PTHR43690:SF18">
    <property type="entry name" value="INSULIN-DEGRADING ENZYME-RELATED"/>
    <property type="match status" value="1"/>
</dbReference>
<dbReference type="GO" id="GO:0005739">
    <property type="term" value="C:mitochondrion"/>
    <property type="evidence" value="ECO:0007669"/>
    <property type="project" value="TreeGrafter"/>
</dbReference>
<comment type="caution">
    <text evidence="2">The sequence shown here is derived from an EMBL/GenBank/DDBJ whole genome shotgun (WGS) entry which is preliminary data.</text>
</comment>
<organism evidence="2 3">
    <name type="scientific">Citrus x changshan-huyou</name>
    <dbReference type="NCBI Taxonomy" id="2935761"/>
    <lineage>
        <taxon>Eukaryota</taxon>
        <taxon>Viridiplantae</taxon>
        <taxon>Streptophyta</taxon>
        <taxon>Embryophyta</taxon>
        <taxon>Tracheophyta</taxon>
        <taxon>Spermatophyta</taxon>
        <taxon>Magnoliopsida</taxon>
        <taxon>eudicotyledons</taxon>
        <taxon>Gunneridae</taxon>
        <taxon>Pentapetalae</taxon>
        <taxon>rosids</taxon>
        <taxon>malvids</taxon>
        <taxon>Sapindales</taxon>
        <taxon>Rutaceae</taxon>
        <taxon>Aurantioideae</taxon>
        <taxon>Citrus</taxon>
    </lineage>
</organism>
<dbReference type="InterPro" id="IPR011249">
    <property type="entry name" value="Metalloenz_LuxS/M16"/>
</dbReference>
<dbReference type="AlphaFoldDB" id="A0AAP0LRE1"/>
<dbReference type="EMBL" id="JBCGBO010000024">
    <property type="protein sequence ID" value="KAK9181316.1"/>
    <property type="molecule type" value="Genomic_DNA"/>
</dbReference>
<dbReference type="PANTHER" id="PTHR43690">
    <property type="entry name" value="NARDILYSIN"/>
    <property type="match status" value="1"/>
</dbReference>
<keyword evidence="3" id="KW-1185">Reference proteome</keyword>
<evidence type="ECO:0000313" key="2">
    <source>
        <dbReference type="EMBL" id="KAK9181316.1"/>
    </source>
</evidence>
<dbReference type="GO" id="GO:0005829">
    <property type="term" value="C:cytosol"/>
    <property type="evidence" value="ECO:0007669"/>
    <property type="project" value="TreeGrafter"/>
</dbReference>
<dbReference type="GO" id="GO:0004222">
    <property type="term" value="F:metalloendopeptidase activity"/>
    <property type="evidence" value="ECO:0007669"/>
    <property type="project" value="TreeGrafter"/>
</dbReference>
<name>A0AAP0LRE1_9ROSI</name>
<proteinExistence type="predicted"/>
<evidence type="ECO:0000256" key="1">
    <source>
        <dbReference type="ARBA" id="ARBA00022723"/>
    </source>
</evidence>
<dbReference type="GO" id="GO:0046872">
    <property type="term" value="F:metal ion binding"/>
    <property type="evidence" value="ECO:0007669"/>
    <property type="project" value="UniProtKB-KW"/>
</dbReference>